<evidence type="ECO:0000313" key="1">
    <source>
        <dbReference type="EMBL" id="KAH0897017.1"/>
    </source>
</evidence>
<dbReference type="CDD" id="cd04481">
    <property type="entry name" value="RPA1_DBD_B_like"/>
    <property type="match status" value="1"/>
</dbReference>
<dbReference type="EMBL" id="JAGKQM010000012">
    <property type="protein sequence ID" value="KAH0897017.1"/>
    <property type="molecule type" value="Genomic_DNA"/>
</dbReference>
<dbReference type="Gene3D" id="2.40.50.140">
    <property type="entry name" value="Nucleic acid-binding proteins"/>
    <property type="match status" value="2"/>
</dbReference>
<dbReference type="SUPFAM" id="SSF50249">
    <property type="entry name" value="Nucleic acid-binding proteins"/>
    <property type="match status" value="1"/>
</dbReference>
<name>A0ABQ8AWW9_BRANA</name>
<organism evidence="1 2">
    <name type="scientific">Brassica napus</name>
    <name type="common">Rape</name>
    <dbReference type="NCBI Taxonomy" id="3708"/>
    <lineage>
        <taxon>Eukaryota</taxon>
        <taxon>Viridiplantae</taxon>
        <taxon>Streptophyta</taxon>
        <taxon>Embryophyta</taxon>
        <taxon>Tracheophyta</taxon>
        <taxon>Spermatophyta</taxon>
        <taxon>Magnoliopsida</taxon>
        <taxon>eudicotyledons</taxon>
        <taxon>Gunneridae</taxon>
        <taxon>Pentapetalae</taxon>
        <taxon>rosids</taxon>
        <taxon>malvids</taxon>
        <taxon>Brassicales</taxon>
        <taxon>Brassicaceae</taxon>
        <taxon>Brassiceae</taxon>
        <taxon>Brassica</taxon>
    </lineage>
</organism>
<dbReference type="InterPro" id="IPR012340">
    <property type="entry name" value="NA-bd_OB-fold"/>
</dbReference>
<keyword evidence="2" id="KW-1185">Reference proteome</keyword>
<dbReference type="Proteomes" id="UP000824890">
    <property type="component" value="Unassembled WGS sequence"/>
</dbReference>
<comment type="caution">
    <text evidence="1">The sequence shown here is derived from an EMBL/GenBank/DDBJ whole genome shotgun (WGS) entry which is preliminary data.</text>
</comment>
<gene>
    <name evidence="1" type="ORF">HID58_046585</name>
</gene>
<reference evidence="1 2" key="1">
    <citation type="submission" date="2021-05" db="EMBL/GenBank/DDBJ databases">
        <title>Genome Assembly of Synthetic Allotetraploid Brassica napus Reveals Homoeologous Exchanges between Subgenomes.</title>
        <authorList>
            <person name="Davis J.T."/>
        </authorList>
    </citation>
    <scope>NUCLEOTIDE SEQUENCE [LARGE SCALE GENOMIC DNA]</scope>
    <source>
        <strain evidence="2">cv. Da-Ae</strain>
        <tissue evidence="1">Seedling</tissue>
    </source>
</reference>
<evidence type="ECO:0000313" key="2">
    <source>
        <dbReference type="Proteomes" id="UP000824890"/>
    </source>
</evidence>
<evidence type="ECO:0008006" key="3">
    <source>
        <dbReference type="Google" id="ProtNLM"/>
    </source>
</evidence>
<sequence length="202" mass="23554">GNTIQATFFRDLDASTEMPLEEGHCYEIKNFILTTPSESLRLTKNRYHIKLNKTSIIAMIDPFLKSNYYCFPKFDDLHRGFAHPKFSIGVVVRVGFLEEYMTQPTNGNNGFINHKIRFFIVNIDNIVIKCVAYGALAHVFQDLWNSTNVNVVVCVLQFWKINWREGRLKHVTNIDGFSRIIFEPNDVPEIDDFRKRIANQEF</sequence>
<feature type="non-terminal residue" evidence="1">
    <location>
        <position position="1"/>
    </location>
</feature>
<proteinExistence type="predicted"/>
<accession>A0ABQ8AWW9</accession>
<protein>
    <recommendedName>
        <fullName evidence="3">DUF223 domain-containing protein</fullName>
    </recommendedName>
</protein>